<keyword evidence="12" id="KW-1185">Reference proteome</keyword>
<dbReference type="Pfam" id="PF13180">
    <property type="entry name" value="PDZ_2"/>
    <property type="match status" value="1"/>
</dbReference>
<dbReference type="PATRIC" id="fig|1789004.3.peg.283"/>
<organism evidence="11 12">
    <name type="scientific">Ferrovum myxofaciens</name>
    <dbReference type="NCBI Taxonomy" id="416213"/>
    <lineage>
        <taxon>Bacteria</taxon>
        <taxon>Pseudomonadati</taxon>
        <taxon>Pseudomonadota</taxon>
        <taxon>Betaproteobacteria</taxon>
        <taxon>Ferrovales</taxon>
        <taxon>Ferrovaceae</taxon>
        <taxon>Ferrovum</taxon>
    </lineage>
</organism>
<reference evidence="11 12" key="1">
    <citation type="submission" date="2016-01" db="EMBL/GenBank/DDBJ databases">
        <title>Genome sequence of the acidophilic iron oxidising Ferrovum strain Z-31.</title>
        <authorList>
            <person name="Poehlein A."/>
            <person name="Ullrich S.R."/>
            <person name="Schloemann M."/>
            <person name="Muehling M."/>
            <person name="Daniel R."/>
        </authorList>
    </citation>
    <scope>NUCLEOTIDE SEQUENCE [LARGE SCALE GENOMIC DNA]</scope>
    <source>
        <strain evidence="11 12">Z-31</strain>
    </source>
</reference>
<feature type="active site" description="Charge relay system" evidence="7">
    <location>
        <position position="132"/>
    </location>
</feature>
<dbReference type="Gene3D" id="2.40.10.120">
    <property type="match status" value="1"/>
</dbReference>
<dbReference type="EC" id="3.4.21.107" evidence="11"/>
<keyword evidence="6" id="KW-0720">Serine protease</keyword>
<comment type="similarity">
    <text evidence="1">Belongs to the peptidase S1C family.</text>
</comment>
<keyword evidence="5 11" id="KW-0378">Hydrolase</keyword>
<dbReference type="EMBL" id="LRRD01000004">
    <property type="protein sequence ID" value="KXW59224.1"/>
    <property type="molecule type" value="Genomic_DNA"/>
</dbReference>
<dbReference type="InterPro" id="IPR036034">
    <property type="entry name" value="PDZ_sf"/>
</dbReference>
<dbReference type="InterPro" id="IPR001478">
    <property type="entry name" value="PDZ"/>
</dbReference>
<evidence type="ECO:0000313" key="12">
    <source>
        <dbReference type="Proteomes" id="UP000075653"/>
    </source>
</evidence>
<dbReference type="FunFam" id="2.40.10.10:FF:000001">
    <property type="entry name" value="Periplasmic serine protease DegS"/>
    <property type="match status" value="1"/>
</dbReference>
<comment type="caution">
    <text evidence="11">The sequence shown here is derived from an EMBL/GenBank/DDBJ whole genome shotgun (WGS) entry which is preliminary data.</text>
</comment>
<dbReference type="AlphaFoldDB" id="A0A149W296"/>
<dbReference type="Proteomes" id="UP000075653">
    <property type="component" value="Unassembled WGS sequence"/>
</dbReference>
<feature type="binding site" evidence="8">
    <location>
        <position position="132"/>
    </location>
    <ligand>
        <name>substrate</name>
    </ligand>
</feature>
<dbReference type="GO" id="GO:0006508">
    <property type="term" value="P:proteolysis"/>
    <property type="evidence" value="ECO:0007669"/>
    <property type="project" value="UniProtKB-KW"/>
</dbReference>
<dbReference type="PROSITE" id="PS50106">
    <property type="entry name" value="PDZ"/>
    <property type="match status" value="1"/>
</dbReference>
<keyword evidence="4" id="KW-0677">Repeat</keyword>
<evidence type="ECO:0000256" key="6">
    <source>
        <dbReference type="ARBA" id="ARBA00022825"/>
    </source>
</evidence>
<evidence type="ECO:0000256" key="9">
    <source>
        <dbReference type="SAM" id="MobiDB-lite"/>
    </source>
</evidence>
<feature type="binding site" evidence="8">
    <location>
        <begin position="234"/>
        <end position="236"/>
    </location>
    <ligand>
        <name>substrate</name>
    </ligand>
</feature>
<feature type="active site" description="Charge relay system" evidence="7">
    <location>
        <position position="236"/>
    </location>
</feature>
<evidence type="ECO:0000256" key="8">
    <source>
        <dbReference type="PIRSR" id="PIRSR611782-2"/>
    </source>
</evidence>
<dbReference type="CDD" id="cd10839">
    <property type="entry name" value="cpPDZ1_DegP-like"/>
    <property type="match status" value="1"/>
</dbReference>
<proteinExistence type="inferred from homology"/>
<dbReference type="STRING" id="1789004.FEMY_02820"/>
<dbReference type="PRINTS" id="PR00834">
    <property type="entry name" value="PROTEASES2C"/>
</dbReference>
<dbReference type="RefSeq" id="WP_062187336.1">
    <property type="nucleotide sequence ID" value="NZ_LRRD01000004.1"/>
</dbReference>
<dbReference type="SMART" id="SM00228">
    <property type="entry name" value="PDZ"/>
    <property type="match status" value="1"/>
</dbReference>
<feature type="binding site" evidence="8">
    <location>
        <position position="162"/>
    </location>
    <ligand>
        <name>substrate</name>
    </ligand>
</feature>
<dbReference type="SUPFAM" id="SSF50156">
    <property type="entry name" value="PDZ domain-like"/>
    <property type="match status" value="1"/>
</dbReference>
<dbReference type="NCBIfam" id="TIGR02037">
    <property type="entry name" value="degP_htrA_DO"/>
    <property type="match status" value="1"/>
</dbReference>
<name>A0A149W296_9PROT</name>
<dbReference type="Pfam" id="PF13365">
    <property type="entry name" value="Trypsin_2"/>
    <property type="match status" value="1"/>
</dbReference>
<evidence type="ECO:0000256" key="4">
    <source>
        <dbReference type="ARBA" id="ARBA00022737"/>
    </source>
</evidence>
<dbReference type="GO" id="GO:0004252">
    <property type="term" value="F:serine-type endopeptidase activity"/>
    <property type="evidence" value="ECO:0007669"/>
    <property type="project" value="InterPro"/>
</dbReference>
<feature type="region of interest" description="Disordered" evidence="9">
    <location>
        <begin position="39"/>
        <end position="62"/>
    </location>
</feature>
<gene>
    <name evidence="11" type="primary">mucD_1</name>
    <name evidence="11" type="ORF">FEMY_02820</name>
</gene>
<dbReference type="InterPro" id="IPR051201">
    <property type="entry name" value="Chloro_Bact_Ser_Proteases"/>
</dbReference>
<keyword evidence="3" id="KW-0732">Signal</keyword>
<sequence length="396" mass="41375">MKKLWLLFTQAVTLCAGGLFALSFFRHISPDELPPPWPTAARPFSSASSSSAPVGTPAGEPLGSYRDAAHRAMPTVVNIFTRKTPPHRADLPPGDPRQFFGDNGPQDNSAAQMSLGSGVIVRPNGYILTNDHVIDGAQEIQVALSDGRTIKATVTGTDPETDLAVLKVDLDHLPAISFGSSDQVQVGDVVLAIGNPFGVGETVTSGIVSALGRSRLGINTFENFIQTDAAINPGNSGGALVDSTGNLVGINSAIYSKSGGSQGIGFSIPVSLAHQVMEEIIRNGGVTRGWIGVEVQDVTPELATSFQLENASGALISALLRGGPAQQAGVHAGDILVGVEGHPIGDSRDMLNQVAALKPGQTAQLEVIRNHQSLKFSVHIGRRPKGTIRNLDEPGQ</sequence>
<feature type="active site" description="Charge relay system" evidence="7">
    <location>
        <position position="162"/>
    </location>
</feature>
<dbReference type="InterPro" id="IPR001940">
    <property type="entry name" value="Peptidase_S1C"/>
</dbReference>
<evidence type="ECO:0000256" key="5">
    <source>
        <dbReference type="ARBA" id="ARBA00022801"/>
    </source>
</evidence>
<evidence type="ECO:0000259" key="10">
    <source>
        <dbReference type="PROSITE" id="PS50106"/>
    </source>
</evidence>
<keyword evidence="2 11" id="KW-0645">Protease</keyword>
<evidence type="ECO:0000256" key="1">
    <source>
        <dbReference type="ARBA" id="ARBA00010541"/>
    </source>
</evidence>
<accession>A0A149W296</accession>
<feature type="domain" description="PDZ" evidence="10">
    <location>
        <begin position="287"/>
        <end position="344"/>
    </location>
</feature>
<dbReference type="Gene3D" id="2.30.42.10">
    <property type="match status" value="1"/>
</dbReference>
<dbReference type="InterPro" id="IPR011782">
    <property type="entry name" value="Pept_S1C_Do"/>
</dbReference>
<dbReference type="PANTHER" id="PTHR43343:SF3">
    <property type="entry name" value="PROTEASE DO-LIKE 8, CHLOROPLASTIC"/>
    <property type="match status" value="1"/>
</dbReference>
<protein>
    <submittedName>
        <fullName evidence="11">Putative periplasmic serine endoprotease DegP-like</fullName>
        <ecNumber evidence="11">3.4.21.107</ecNumber>
    </submittedName>
</protein>
<evidence type="ECO:0000256" key="7">
    <source>
        <dbReference type="PIRSR" id="PIRSR611782-1"/>
    </source>
</evidence>
<evidence type="ECO:0000256" key="2">
    <source>
        <dbReference type="ARBA" id="ARBA00022670"/>
    </source>
</evidence>
<evidence type="ECO:0000256" key="3">
    <source>
        <dbReference type="ARBA" id="ARBA00022729"/>
    </source>
</evidence>
<dbReference type="SUPFAM" id="SSF50494">
    <property type="entry name" value="Trypsin-like serine proteases"/>
    <property type="match status" value="1"/>
</dbReference>
<dbReference type="PANTHER" id="PTHR43343">
    <property type="entry name" value="PEPTIDASE S12"/>
    <property type="match status" value="1"/>
</dbReference>
<dbReference type="InterPro" id="IPR009003">
    <property type="entry name" value="Peptidase_S1_PA"/>
</dbReference>
<evidence type="ECO:0000313" key="11">
    <source>
        <dbReference type="EMBL" id="KXW59224.1"/>
    </source>
</evidence>